<protein>
    <recommendedName>
        <fullName evidence="3">DDE Tnp4 domain-containing protein</fullName>
    </recommendedName>
</protein>
<dbReference type="InterPro" id="IPR027806">
    <property type="entry name" value="HARBI1_dom"/>
</dbReference>
<evidence type="ECO:0000256" key="1">
    <source>
        <dbReference type="ARBA" id="ARBA00001968"/>
    </source>
</evidence>
<feature type="domain" description="DDE Tnp4" evidence="3">
    <location>
        <begin position="30"/>
        <end position="192"/>
    </location>
</feature>
<keyword evidence="5" id="KW-1185">Reference proteome</keyword>
<dbReference type="Pfam" id="PF13359">
    <property type="entry name" value="DDE_Tnp_4"/>
    <property type="match status" value="1"/>
</dbReference>
<dbReference type="OrthoDB" id="2570778at2759"/>
<organism evidence="4 5">
    <name type="scientific">Coptotermes formosanus</name>
    <name type="common">Formosan subterranean termite</name>
    <dbReference type="NCBI Taxonomy" id="36987"/>
    <lineage>
        <taxon>Eukaryota</taxon>
        <taxon>Metazoa</taxon>
        <taxon>Ecdysozoa</taxon>
        <taxon>Arthropoda</taxon>
        <taxon>Hexapoda</taxon>
        <taxon>Insecta</taxon>
        <taxon>Pterygota</taxon>
        <taxon>Neoptera</taxon>
        <taxon>Polyneoptera</taxon>
        <taxon>Dictyoptera</taxon>
        <taxon>Blattodea</taxon>
        <taxon>Blattoidea</taxon>
        <taxon>Termitoidae</taxon>
        <taxon>Rhinotermitidae</taxon>
        <taxon>Coptotermes</taxon>
    </lineage>
</organism>
<dbReference type="GO" id="GO:0046872">
    <property type="term" value="F:metal ion binding"/>
    <property type="evidence" value="ECO:0007669"/>
    <property type="project" value="UniProtKB-KW"/>
</dbReference>
<evidence type="ECO:0000313" key="5">
    <source>
        <dbReference type="Proteomes" id="UP000502823"/>
    </source>
</evidence>
<keyword evidence="2" id="KW-0479">Metal-binding</keyword>
<dbReference type="InParanoid" id="A0A6L2Q4M3"/>
<name>A0A6L2Q4M3_COPFO</name>
<sequence length="363" mass="40630">MPSPNQEKWKRNAERYLEFWNLPHCTVATDGTLIREKCFPIFGSLYFNYQGYCSVVLLAHADADALFAAVRVGYFGKKSDASMFTASTLGNAGPEELHILCPASIPKDEAGEMFPYYFVADEAFSLKVNIMGLYPRRILTNKIRMFNYRLIRARKIVECAFGIFIDKFKIFERPICCKEATAISIVKASVVLRSFIRIGEGVFSEVGESFAVNQPAFPTEHEEGEGRHRLPRGTRQAVCNATLENTGTFSCLRAELFKFPRVVLQWTCSLLGVRGTIHLHVFNSARQKFLEAEVALRLQVALVCARPKAVITLFIVNCATPHLQAARILVLFGSELKVTFLPSRLLKPLAAKGHAVSQSLPTK</sequence>
<proteinExistence type="predicted"/>
<dbReference type="AlphaFoldDB" id="A0A6L2Q4M3"/>
<evidence type="ECO:0000259" key="3">
    <source>
        <dbReference type="Pfam" id="PF13359"/>
    </source>
</evidence>
<evidence type="ECO:0000313" key="4">
    <source>
        <dbReference type="EMBL" id="GFG37788.1"/>
    </source>
</evidence>
<gene>
    <name evidence="4" type="ORF">Cfor_07820</name>
</gene>
<dbReference type="EMBL" id="BLKM01000724">
    <property type="protein sequence ID" value="GFG37788.1"/>
    <property type="molecule type" value="Genomic_DNA"/>
</dbReference>
<reference evidence="5" key="1">
    <citation type="submission" date="2020-01" db="EMBL/GenBank/DDBJ databases">
        <title>Draft genome sequence of the Termite Coptotermes fromosanus.</title>
        <authorList>
            <person name="Itakura S."/>
            <person name="Yosikawa Y."/>
            <person name="Umezawa K."/>
        </authorList>
    </citation>
    <scope>NUCLEOTIDE SEQUENCE [LARGE SCALE GENOMIC DNA]</scope>
</reference>
<comment type="cofactor">
    <cofactor evidence="1">
        <name>a divalent metal cation</name>
        <dbReference type="ChEBI" id="CHEBI:60240"/>
    </cofactor>
</comment>
<evidence type="ECO:0000256" key="2">
    <source>
        <dbReference type="ARBA" id="ARBA00022723"/>
    </source>
</evidence>
<accession>A0A6L2Q4M3</accession>
<comment type="caution">
    <text evidence="4">The sequence shown here is derived from an EMBL/GenBank/DDBJ whole genome shotgun (WGS) entry which is preliminary data.</text>
</comment>
<dbReference type="Proteomes" id="UP000502823">
    <property type="component" value="Unassembled WGS sequence"/>
</dbReference>